<keyword evidence="5 7" id="KW-0472">Membrane</keyword>
<comment type="caution">
    <text evidence="8">The sequence shown here is derived from an EMBL/GenBank/DDBJ whole genome shotgun (WGS) entry which is preliminary data.</text>
</comment>
<feature type="transmembrane region" description="Helical" evidence="7">
    <location>
        <begin position="230"/>
        <end position="252"/>
    </location>
</feature>
<reference evidence="8" key="2">
    <citation type="submission" date="2023-01" db="EMBL/GenBank/DDBJ databases">
        <authorList>
            <person name="Petersen C."/>
        </authorList>
    </citation>
    <scope>NUCLEOTIDE SEQUENCE</scope>
    <source>
        <strain evidence="8">IBT 15450</strain>
    </source>
</reference>
<feature type="transmembrane region" description="Helical" evidence="7">
    <location>
        <begin position="341"/>
        <end position="360"/>
    </location>
</feature>
<dbReference type="PANTHER" id="PTHR43791:SF104">
    <property type="entry name" value="MAJOR FACILITATOR SUPERFAMILY (MFS) PROFILE DOMAIN-CONTAINING PROTEIN-RELATED"/>
    <property type="match status" value="1"/>
</dbReference>
<evidence type="ECO:0000256" key="2">
    <source>
        <dbReference type="ARBA" id="ARBA00022448"/>
    </source>
</evidence>
<feature type="transmembrane region" description="Helical" evidence="7">
    <location>
        <begin position="380"/>
        <end position="400"/>
    </location>
</feature>
<gene>
    <name evidence="8" type="ORF">N7460_010462</name>
</gene>
<evidence type="ECO:0000256" key="6">
    <source>
        <dbReference type="SAM" id="MobiDB-lite"/>
    </source>
</evidence>
<dbReference type="GO" id="GO:0022857">
    <property type="term" value="F:transmembrane transporter activity"/>
    <property type="evidence" value="ECO:0007669"/>
    <property type="project" value="InterPro"/>
</dbReference>
<feature type="transmembrane region" description="Helical" evidence="7">
    <location>
        <begin position="503"/>
        <end position="522"/>
    </location>
</feature>
<keyword evidence="2" id="KW-0813">Transport</keyword>
<feature type="transmembrane region" description="Helical" evidence="7">
    <location>
        <begin position="264"/>
        <end position="285"/>
    </location>
</feature>
<dbReference type="FunFam" id="1.20.1250.20:FF:000106">
    <property type="entry name" value="MFS transporter, putative"/>
    <property type="match status" value="1"/>
</dbReference>
<dbReference type="Proteomes" id="UP001219568">
    <property type="component" value="Unassembled WGS sequence"/>
</dbReference>
<dbReference type="InterPro" id="IPR011701">
    <property type="entry name" value="MFS"/>
</dbReference>
<comment type="subcellular location">
    <subcellularLocation>
        <location evidence="1">Membrane</location>
        <topology evidence="1">Multi-pass membrane protein</topology>
    </subcellularLocation>
</comment>
<dbReference type="EMBL" id="JAQJZL010000014">
    <property type="protein sequence ID" value="KAJ6030196.1"/>
    <property type="molecule type" value="Genomic_DNA"/>
</dbReference>
<evidence type="ECO:0000256" key="5">
    <source>
        <dbReference type="ARBA" id="ARBA00023136"/>
    </source>
</evidence>
<dbReference type="AlphaFoldDB" id="A0AAD6I3Y9"/>
<dbReference type="Pfam" id="PF07690">
    <property type="entry name" value="MFS_1"/>
    <property type="match status" value="1"/>
</dbReference>
<evidence type="ECO:0000256" key="7">
    <source>
        <dbReference type="SAM" id="Phobius"/>
    </source>
</evidence>
<evidence type="ECO:0000313" key="8">
    <source>
        <dbReference type="EMBL" id="KAJ6030196.1"/>
    </source>
</evidence>
<accession>A0AAD6I3Y9</accession>
<feature type="transmembrane region" description="Helical" evidence="7">
    <location>
        <begin position="175"/>
        <end position="198"/>
    </location>
</feature>
<keyword evidence="3 7" id="KW-0812">Transmembrane</keyword>
<dbReference type="Gene3D" id="1.20.1250.20">
    <property type="entry name" value="MFS general substrate transporter like domains"/>
    <property type="match status" value="1"/>
</dbReference>
<keyword evidence="4 7" id="KW-1133">Transmembrane helix</keyword>
<sequence>MAAEKQDTVQVSVDQGSPDRSIGDDLEKKGSQIQQYQAGAFETREGHHHYRPIDSYEGIHRWDPEFEWTEEEEKKIVRKIDARVLTFACLTFFALQLDRGNIGQALSSTFLQDLDMTSNDFNLGQTVFYVCFLLAEMPSQLLSKRIGPDRWIPAQIFLWSLIAACHAFLKGRGAYLALRALLGLIEGGLYVLFPLFYVDRKLTTYDSIPDTILFLSFFYKSNELPKRLTWFWISCTIATIVGAFMAFGFLHITDSHGGGSWRYLFAYEGLVTGVIGIIAGFWMPASPVQTKGWLRGKNGWFTEHEEKIIVNRVIRDDPSKGSMHNRQAVTPKRLWASLKDFHMWPIYSLGLIWAIPFTPAGDYLTLQLRSQGFTTFQTNLLVIPSSVIGIITMAAITWVAERTNQRLLWGAGVELWNLALLIALELLPERSMPWQRWVVFTLLVGGPSIHPVVVALASRNAGSVRTRTVATALYNMSVQLSSIASSNVYQAKDAPYYRHGNKVLIALAVVSMALFVFGKFFYDFWNRKNAATWDAMTSEQREIYLRENPELTNKRLDFRFAR</sequence>
<evidence type="ECO:0000256" key="3">
    <source>
        <dbReference type="ARBA" id="ARBA00022692"/>
    </source>
</evidence>
<feature type="compositionally biased region" description="Basic and acidic residues" evidence="6">
    <location>
        <begin position="21"/>
        <end position="30"/>
    </location>
</feature>
<proteinExistence type="predicted"/>
<evidence type="ECO:0000256" key="1">
    <source>
        <dbReference type="ARBA" id="ARBA00004141"/>
    </source>
</evidence>
<feature type="region of interest" description="Disordered" evidence="6">
    <location>
        <begin position="1"/>
        <end position="32"/>
    </location>
</feature>
<reference evidence="8" key="1">
    <citation type="journal article" date="2023" name="IMA Fungus">
        <title>Comparative genomic study of the Penicillium genus elucidates a diverse pangenome and 15 lateral gene transfer events.</title>
        <authorList>
            <person name="Petersen C."/>
            <person name="Sorensen T."/>
            <person name="Nielsen M.R."/>
            <person name="Sondergaard T.E."/>
            <person name="Sorensen J.L."/>
            <person name="Fitzpatrick D.A."/>
            <person name="Frisvad J.C."/>
            <person name="Nielsen K.L."/>
        </authorList>
    </citation>
    <scope>NUCLEOTIDE SEQUENCE</scope>
    <source>
        <strain evidence="8">IBT 15450</strain>
    </source>
</reference>
<dbReference type="SUPFAM" id="SSF103473">
    <property type="entry name" value="MFS general substrate transporter"/>
    <property type="match status" value="1"/>
</dbReference>
<dbReference type="PANTHER" id="PTHR43791">
    <property type="entry name" value="PERMEASE-RELATED"/>
    <property type="match status" value="1"/>
</dbReference>
<keyword evidence="9" id="KW-1185">Reference proteome</keyword>
<dbReference type="InterPro" id="IPR036259">
    <property type="entry name" value="MFS_trans_sf"/>
</dbReference>
<feature type="transmembrane region" description="Helical" evidence="7">
    <location>
        <begin position="434"/>
        <end position="457"/>
    </location>
</feature>
<protein>
    <submittedName>
        <fullName evidence="8">Major facilitator superfamily domain general substrate transporter</fullName>
    </submittedName>
</protein>
<name>A0AAD6I3Y9_PENCN</name>
<evidence type="ECO:0000256" key="4">
    <source>
        <dbReference type="ARBA" id="ARBA00022989"/>
    </source>
</evidence>
<feature type="transmembrane region" description="Helical" evidence="7">
    <location>
        <begin position="151"/>
        <end position="169"/>
    </location>
</feature>
<organism evidence="8 9">
    <name type="scientific">Penicillium canescens</name>
    <dbReference type="NCBI Taxonomy" id="5083"/>
    <lineage>
        <taxon>Eukaryota</taxon>
        <taxon>Fungi</taxon>
        <taxon>Dikarya</taxon>
        <taxon>Ascomycota</taxon>
        <taxon>Pezizomycotina</taxon>
        <taxon>Eurotiomycetes</taxon>
        <taxon>Eurotiomycetidae</taxon>
        <taxon>Eurotiales</taxon>
        <taxon>Aspergillaceae</taxon>
        <taxon>Penicillium</taxon>
    </lineage>
</organism>
<dbReference type="GO" id="GO:0016020">
    <property type="term" value="C:membrane"/>
    <property type="evidence" value="ECO:0007669"/>
    <property type="project" value="UniProtKB-SubCell"/>
</dbReference>
<evidence type="ECO:0000313" key="9">
    <source>
        <dbReference type="Proteomes" id="UP001219568"/>
    </source>
</evidence>